<dbReference type="EC" id="3.1.6.6" evidence="5"/>
<dbReference type="InterPro" id="IPR025863">
    <property type="entry name" value="Choline_sulf_C_dom"/>
</dbReference>
<dbReference type="GO" id="GO:0047753">
    <property type="term" value="F:choline-sulfatase activity"/>
    <property type="evidence" value="ECO:0007669"/>
    <property type="project" value="UniProtKB-EC"/>
</dbReference>
<dbReference type="Proteomes" id="UP000756530">
    <property type="component" value="Unassembled WGS sequence"/>
</dbReference>
<dbReference type="Pfam" id="PF00884">
    <property type="entry name" value="Sulfatase"/>
    <property type="match status" value="1"/>
</dbReference>
<dbReference type="RefSeq" id="WP_218391878.1">
    <property type="nucleotide sequence ID" value="NZ_JAHUZE010000002.1"/>
</dbReference>
<proteinExistence type="predicted"/>
<feature type="domain" description="Choline sulfatase enzyme C-terminal" evidence="4">
    <location>
        <begin position="449"/>
        <end position="500"/>
    </location>
</feature>
<sequence length="504" mass="57359">MTQPNILIIMVDQLNGTLFPDGPADWLHAPNLKKLAARSTRFKNCYTASPLCAPGRASFMSGLLPFRSRVYDNAAEFAADIPTFAHHLRRAGYQTCLSGKMHFVGPDQLHGFEERLTTDIYPADFGWTPDYRKPGERIDWWYHNLGSVTGAGVAEISNQMEYDDEVAYHATRKVYDLGRGHDARPWLLTVSFTHPHDPYVARKKYWDLYEDCEHLLPTVPAMDYEDHDPHSKRIFDANDWRSFDISDEDIRRSRRAYFANISYLDDKIGEIMEALEGTRQVEDTVILFVSDHGDMLGERGLWFKMSFFEGSARVPMMISAPGMAPGLVETPVSNVDVCPTLCDLAGVSIAEIAPWTEGQTIVPLGKGEARTAPVAMEYAAEASYAPMVALREGQWKFTRCALDPDQLFDLAADPHELTNLAGDPAHAETLKYFSDMADARWDLDLFDAQVRESQARRWVVYEALREGGYYPWDYQPLQKASERYMRNHMDLNVVEENQRYPRGE</sequence>
<name>A0ABS6T2V5_9RHOB</name>
<evidence type="ECO:0000256" key="2">
    <source>
        <dbReference type="ARBA" id="ARBA00022801"/>
    </source>
</evidence>
<dbReference type="Pfam" id="PF12411">
    <property type="entry name" value="Choline_sulf_C"/>
    <property type="match status" value="1"/>
</dbReference>
<protein>
    <submittedName>
        <fullName evidence="5">Choline-sulfatase</fullName>
        <ecNumber evidence="5">3.1.6.6</ecNumber>
    </submittedName>
</protein>
<dbReference type="InterPro" id="IPR000917">
    <property type="entry name" value="Sulfatase_N"/>
</dbReference>
<feature type="domain" description="Sulfatase N-terminal" evidence="3">
    <location>
        <begin position="4"/>
        <end position="347"/>
    </location>
</feature>
<evidence type="ECO:0000256" key="1">
    <source>
        <dbReference type="ARBA" id="ARBA00022723"/>
    </source>
</evidence>
<dbReference type="InterPro" id="IPR017785">
    <property type="entry name" value="Choline-sulfatase"/>
</dbReference>
<accession>A0ABS6T2V5</accession>
<evidence type="ECO:0000313" key="6">
    <source>
        <dbReference type="Proteomes" id="UP000756530"/>
    </source>
</evidence>
<keyword evidence="6" id="KW-1185">Reference proteome</keyword>
<dbReference type="NCBIfam" id="TIGR03417">
    <property type="entry name" value="chol_sulfatase"/>
    <property type="match status" value="1"/>
</dbReference>
<dbReference type="EMBL" id="JAHUZE010000002">
    <property type="protein sequence ID" value="MBV7378692.1"/>
    <property type="molecule type" value="Genomic_DNA"/>
</dbReference>
<evidence type="ECO:0000259" key="4">
    <source>
        <dbReference type="Pfam" id="PF12411"/>
    </source>
</evidence>
<evidence type="ECO:0000259" key="3">
    <source>
        <dbReference type="Pfam" id="PF00884"/>
    </source>
</evidence>
<dbReference type="InterPro" id="IPR024607">
    <property type="entry name" value="Sulfatase_CS"/>
</dbReference>
<evidence type="ECO:0000313" key="5">
    <source>
        <dbReference type="EMBL" id="MBV7378692.1"/>
    </source>
</evidence>
<dbReference type="CDD" id="cd16032">
    <property type="entry name" value="choline-sulfatase"/>
    <property type="match status" value="1"/>
</dbReference>
<dbReference type="PANTHER" id="PTHR45953:SF1">
    <property type="entry name" value="IDURONATE 2-SULFATASE"/>
    <property type="match status" value="1"/>
</dbReference>
<dbReference type="PANTHER" id="PTHR45953">
    <property type="entry name" value="IDURONATE 2-SULFATASE"/>
    <property type="match status" value="1"/>
</dbReference>
<organism evidence="5 6">
    <name type="scientific">Maritimibacter dapengensis</name>
    <dbReference type="NCBI Taxonomy" id="2836868"/>
    <lineage>
        <taxon>Bacteria</taxon>
        <taxon>Pseudomonadati</taxon>
        <taxon>Pseudomonadota</taxon>
        <taxon>Alphaproteobacteria</taxon>
        <taxon>Rhodobacterales</taxon>
        <taxon>Roseobacteraceae</taxon>
        <taxon>Maritimibacter</taxon>
    </lineage>
</organism>
<keyword evidence="1" id="KW-0479">Metal-binding</keyword>
<keyword evidence="2 5" id="KW-0378">Hydrolase</keyword>
<reference evidence="5 6" key="1">
    <citation type="submission" date="2021-05" db="EMBL/GenBank/DDBJ databases">
        <title>Culturable bacteria isolated from Daya Bay.</title>
        <authorList>
            <person name="Zheng W."/>
            <person name="Yu S."/>
            <person name="Huang Y."/>
        </authorList>
    </citation>
    <scope>NUCLEOTIDE SEQUENCE [LARGE SCALE GENOMIC DNA]</scope>
    <source>
        <strain evidence="5 6">DP4N28-5</strain>
    </source>
</reference>
<dbReference type="PROSITE" id="PS00149">
    <property type="entry name" value="SULFATASE_2"/>
    <property type="match status" value="1"/>
</dbReference>
<gene>
    <name evidence="5" type="primary">betC</name>
    <name evidence="5" type="ORF">KJP28_07110</name>
</gene>
<comment type="caution">
    <text evidence="5">The sequence shown here is derived from an EMBL/GenBank/DDBJ whole genome shotgun (WGS) entry which is preliminary data.</text>
</comment>